<dbReference type="Gene3D" id="1.25.40.820">
    <property type="match status" value="1"/>
</dbReference>
<evidence type="ECO:0000256" key="11">
    <source>
        <dbReference type="PROSITE-ProRule" id="PRU00812"/>
    </source>
</evidence>
<keyword evidence="8 12" id="KW-0539">Nucleus</keyword>
<evidence type="ECO:0000256" key="7">
    <source>
        <dbReference type="ARBA" id="ARBA00022912"/>
    </source>
</evidence>
<gene>
    <name evidence="15" type="ORF">IFR04_007825</name>
</gene>
<dbReference type="PROSITE" id="PS51479">
    <property type="entry name" value="ZF_RTR1"/>
    <property type="match status" value="1"/>
</dbReference>
<evidence type="ECO:0000313" key="16">
    <source>
        <dbReference type="Proteomes" id="UP000664132"/>
    </source>
</evidence>
<evidence type="ECO:0000256" key="12">
    <source>
        <dbReference type="RuleBase" id="RU367080"/>
    </source>
</evidence>
<dbReference type="GO" id="GO:0043175">
    <property type="term" value="F:RNA polymerase core enzyme binding"/>
    <property type="evidence" value="ECO:0007669"/>
    <property type="project" value="UniProtKB-UniRule"/>
</dbReference>
<dbReference type="InterPro" id="IPR007308">
    <property type="entry name" value="Rtr1/RPAP2_dom"/>
</dbReference>
<comment type="subcellular location">
    <subcellularLocation>
        <location evidence="1 12">Nucleus</location>
    </subcellularLocation>
</comment>
<evidence type="ECO:0000256" key="8">
    <source>
        <dbReference type="ARBA" id="ARBA00023242"/>
    </source>
</evidence>
<organism evidence="15 16">
    <name type="scientific">Cadophora malorum</name>
    <dbReference type="NCBI Taxonomy" id="108018"/>
    <lineage>
        <taxon>Eukaryota</taxon>
        <taxon>Fungi</taxon>
        <taxon>Dikarya</taxon>
        <taxon>Ascomycota</taxon>
        <taxon>Pezizomycotina</taxon>
        <taxon>Leotiomycetes</taxon>
        <taxon>Helotiales</taxon>
        <taxon>Ploettnerulaceae</taxon>
        <taxon>Cadophora</taxon>
    </lineage>
</organism>
<evidence type="ECO:0000313" key="15">
    <source>
        <dbReference type="EMBL" id="KAG4419049.1"/>
    </source>
</evidence>
<keyword evidence="6 12" id="KW-0862">Zinc</keyword>
<evidence type="ECO:0000256" key="13">
    <source>
        <dbReference type="SAM" id="MobiDB-lite"/>
    </source>
</evidence>
<reference evidence="15" key="1">
    <citation type="submission" date="2021-02" db="EMBL/GenBank/DDBJ databases">
        <title>Genome sequence Cadophora malorum strain M34.</title>
        <authorList>
            <person name="Stefanovic E."/>
            <person name="Vu D."/>
            <person name="Scully C."/>
            <person name="Dijksterhuis J."/>
            <person name="Roader J."/>
            <person name="Houbraken J."/>
        </authorList>
    </citation>
    <scope>NUCLEOTIDE SEQUENCE</scope>
    <source>
        <strain evidence="15">M34</strain>
    </source>
</reference>
<dbReference type="InterPro" id="IPR039693">
    <property type="entry name" value="Rtr1/RPAP2"/>
</dbReference>
<feature type="compositionally biased region" description="Acidic residues" evidence="13">
    <location>
        <begin position="309"/>
        <end position="325"/>
    </location>
</feature>
<protein>
    <recommendedName>
        <fullName evidence="12">RNA polymerase II subunit B1 CTD phosphatase RPAP2 homolog</fullName>
        <ecNumber evidence="12">3.1.3.16</ecNumber>
    </recommendedName>
</protein>
<feature type="compositionally biased region" description="Basic and acidic residues" evidence="13">
    <location>
        <begin position="39"/>
        <end position="49"/>
    </location>
</feature>
<dbReference type="OrthoDB" id="2590500at2759"/>
<dbReference type="EC" id="3.1.3.16" evidence="12"/>
<dbReference type="InterPro" id="IPR038534">
    <property type="entry name" value="Rtr1/RPAP2_sf"/>
</dbReference>
<dbReference type="EMBL" id="JAFJYH010000114">
    <property type="protein sequence ID" value="KAG4419049.1"/>
    <property type="molecule type" value="Genomic_DNA"/>
</dbReference>
<keyword evidence="4 12" id="KW-0863">Zinc-finger</keyword>
<comment type="caution">
    <text evidence="15">The sequence shown here is derived from an EMBL/GenBank/DDBJ whole genome shotgun (WGS) entry which is preliminary data.</text>
</comment>
<feature type="compositionally biased region" description="Polar residues" evidence="13">
    <location>
        <begin position="1"/>
        <end position="12"/>
    </location>
</feature>
<feature type="domain" description="RTR1-type" evidence="14">
    <location>
        <begin position="104"/>
        <end position="193"/>
    </location>
</feature>
<evidence type="ECO:0000256" key="4">
    <source>
        <dbReference type="ARBA" id="ARBA00022771"/>
    </source>
</evidence>
<sequence length="325" mass="36425">MATSTSTPQQIKSILKKYPSLPSSTTTSQPSSTTTSRPSDPDPKTFEERTREIALYHAQLIQQRKDIELEILLSTETLIDYPLSRPPTHSASSPSPSDALSFKTLLGPFTTSDYDALIEERNINEHCGYTLCPNDRVRERGGGTYRLLGMNGKAKDFRVVRKEELEKWCSEGCARRALYVRVQLSETPAWERGASASVAGSRIDLLDEPKSEEDTVMEGIERLDLDGEGVERKGREERNLALERGDRGMGAKGGLVDVKVLERDVKRKVEPPSLGEEELSGKLEHLALEGYTSKFGDQRKKLLDREREMDGDEMDEDGSDTDWKL</sequence>
<evidence type="ECO:0000256" key="6">
    <source>
        <dbReference type="ARBA" id="ARBA00022833"/>
    </source>
</evidence>
<dbReference type="PANTHER" id="PTHR14732:SF0">
    <property type="entry name" value="RNA POLYMERASE II SUBUNIT B1 CTD PHOSPHATASE RPAP2-RELATED"/>
    <property type="match status" value="1"/>
</dbReference>
<comment type="catalytic activity">
    <reaction evidence="9 12">
        <text>O-phospho-L-seryl-[protein] + H2O = L-seryl-[protein] + phosphate</text>
        <dbReference type="Rhea" id="RHEA:20629"/>
        <dbReference type="Rhea" id="RHEA-COMP:9863"/>
        <dbReference type="Rhea" id="RHEA-COMP:11604"/>
        <dbReference type="ChEBI" id="CHEBI:15377"/>
        <dbReference type="ChEBI" id="CHEBI:29999"/>
        <dbReference type="ChEBI" id="CHEBI:43474"/>
        <dbReference type="ChEBI" id="CHEBI:83421"/>
        <dbReference type="EC" id="3.1.3.16"/>
    </reaction>
</comment>
<dbReference type="GO" id="GO:0005634">
    <property type="term" value="C:nucleus"/>
    <property type="evidence" value="ECO:0007669"/>
    <property type="project" value="UniProtKB-SubCell"/>
</dbReference>
<comment type="function">
    <text evidence="12">Putative RNA polymerase II subunit B1 C-terminal domain (CTD) phosphatase involved in RNA polymerase II transcription regulation.</text>
</comment>
<comment type="similarity">
    <text evidence="2 11 12">Belongs to the RPAP2 family.</text>
</comment>
<feature type="region of interest" description="Disordered" evidence="13">
    <location>
        <begin position="1"/>
        <end position="49"/>
    </location>
</feature>
<accession>A0A8H7TFZ2</accession>
<keyword evidence="5 12" id="KW-0378">Hydrolase</keyword>
<comment type="catalytic activity">
    <reaction evidence="10 12">
        <text>O-phospho-L-threonyl-[protein] + H2O = L-threonyl-[protein] + phosphate</text>
        <dbReference type="Rhea" id="RHEA:47004"/>
        <dbReference type="Rhea" id="RHEA-COMP:11060"/>
        <dbReference type="Rhea" id="RHEA-COMP:11605"/>
        <dbReference type="ChEBI" id="CHEBI:15377"/>
        <dbReference type="ChEBI" id="CHEBI:30013"/>
        <dbReference type="ChEBI" id="CHEBI:43474"/>
        <dbReference type="ChEBI" id="CHEBI:61977"/>
        <dbReference type="EC" id="3.1.3.16"/>
    </reaction>
</comment>
<evidence type="ECO:0000256" key="3">
    <source>
        <dbReference type="ARBA" id="ARBA00022723"/>
    </source>
</evidence>
<evidence type="ECO:0000256" key="10">
    <source>
        <dbReference type="ARBA" id="ARBA00048336"/>
    </source>
</evidence>
<keyword evidence="3 12" id="KW-0479">Metal-binding</keyword>
<dbReference type="PANTHER" id="PTHR14732">
    <property type="entry name" value="RNA POLYMERASE II SUBUNIT B1 CTD PHOSPHATASE RPAP2-RELATED"/>
    <property type="match status" value="1"/>
</dbReference>
<name>A0A8H7TFZ2_9HELO</name>
<dbReference type="AlphaFoldDB" id="A0A8H7TFZ2"/>
<evidence type="ECO:0000259" key="14">
    <source>
        <dbReference type="PROSITE" id="PS51479"/>
    </source>
</evidence>
<dbReference type="GO" id="GO:0008270">
    <property type="term" value="F:zinc ion binding"/>
    <property type="evidence" value="ECO:0007669"/>
    <property type="project" value="UniProtKB-KW"/>
</dbReference>
<dbReference type="Pfam" id="PF04181">
    <property type="entry name" value="RPAP2_Rtr1"/>
    <property type="match status" value="1"/>
</dbReference>
<dbReference type="Proteomes" id="UP000664132">
    <property type="component" value="Unassembled WGS sequence"/>
</dbReference>
<evidence type="ECO:0000256" key="2">
    <source>
        <dbReference type="ARBA" id="ARBA00005676"/>
    </source>
</evidence>
<dbReference type="GO" id="GO:0008420">
    <property type="term" value="F:RNA polymerase II CTD heptapeptide repeat phosphatase activity"/>
    <property type="evidence" value="ECO:0007669"/>
    <property type="project" value="UniProtKB-UniRule"/>
</dbReference>
<keyword evidence="7 12" id="KW-0904">Protein phosphatase</keyword>
<evidence type="ECO:0000256" key="1">
    <source>
        <dbReference type="ARBA" id="ARBA00004123"/>
    </source>
</evidence>
<evidence type="ECO:0000256" key="5">
    <source>
        <dbReference type="ARBA" id="ARBA00022801"/>
    </source>
</evidence>
<evidence type="ECO:0000256" key="9">
    <source>
        <dbReference type="ARBA" id="ARBA00047761"/>
    </source>
</evidence>
<proteinExistence type="inferred from homology"/>
<feature type="compositionally biased region" description="Basic and acidic residues" evidence="13">
    <location>
        <begin position="299"/>
        <end position="308"/>
    </location>
</feature>
<feature type="region of interest" description="Disordered" evidence="13">
    <location>
        <begin position="299"/>
        <end position="325"/>
    </location>
</feature>
<keyword evidence="16" id="KW-1185">Reference proteome</keyword>
<dbReference type="GO" id="GO:0005737">
    <property type="term" value="C:cytoplasm"/>
    <property type="evidence" value="ECO:0007669"/>
    <property type="project" value="TreeGrafter"/>
</dbReference>
<feature type="compositionally biased region" description="Low complexity" evidence="13">
    <location>
        <begin position="19"/>
        <end position="38"/>
    </location>
</feature>